<name>F0WLG2_9STRA</name>
<feature type="compositionally biased region" description="Low complexity" evidence="1">
    <location>
        <begin position="13"/>
        <end position="23"/>
    </location>
</feature>
<reference evidence="3" key="1">
    <citation type="journal article" date="2011" name="PLoS Biol.">
        <title>Gene gain and loss during evolution of obligate parasitism in the white rust pathogen of Arabidopsis thaliana.</title>
        <authorList>
            <person name="Kemen E."/>
            <person name="Gardiner A."/>
            <person name="Schultz-Larsen T."/>
            <person name="Kemen A.C."/>
            <person name="Balmuth A.L."/>
            <person name="Robert-Seilaniantz A."/>
            <person name="Bailey K."/>
            <person name="Holub E."/>
            <person name="Studholme D.J."/>
            <person name="Maclean D."/>
            <person name="Jones J.D."/>
        </authorList>
    </citation>
    <scope>NUCLEOTIDE SEQUENCE</scope>
</reference>
<gene>
    <name evidence="3" type="primary">AlNc14C144G7349</name>
    <name evidence="4" type="synonym">AlNc14C192G8461</name>
    <name evidence="3" type="ORF">ALNC14_082680</name>
    <name evidence="4" type="ORF">ALNC14_095280</name>
</gene>
<proteinExistence type="predicted"/>
<reference evidence="3" key="2">
    <citation type="submission" date="2011-02" db="EMBL/GenBank/DDBJ databases">
        <authorList>
            <person name="MacLean D."/>
        </authorList>
    </citation>
    <scope>NUCLEOTIDE SEQUENCE</scope>
</reference>
<evidence type="ECO:0000313" key="3">
    <source>
        <dbReference type="EMBL" id="CCA22125.1"/>
    </source>
</evidence>
<feature type="region of interest" description="Disordered" evidence="1">
    <location>
        <begin position="1"/>
        <end position="40"/>
    </location>
</feature>
<dbReference type="GO" id="GO:0003700">
    <property type="term" value="F:DNA-binding transcription factor activity"/>
    <property type="evidence" value="ECO:0007669"/>
    <property type="project" value="InterPro"/>
</dbReference>
<dbReference type="AlphaFoldDB" id="F0WLG2"/>
<dbReference type="HOGENOM" id="CLU_774803_0_0_1"/>
<dbReference type="SUPFAM" id="SSF57959">
    <property type="entry name" value="Leucine zipper domain"/>
    <property type="match status" value="1"/>
</dbReference>
<protein>
    <submittedName>
        <fullName evidence="3">Uncharacterized protein AlNc14C144G7349</fullName>
    </submittedName>
    <submittedName>
        <fullName evidence="4">Uncharacterized protein AlNc14C192G8461</fullName>
    </submittedName>
</protein>
<sequence>MTMKQSDLPPTLPSYLPSTTTTSASHNNERDSRSSDTAQCNPMTLTQTLLGVGSNIPLIPMNKRHGVQEDSTSGNSASRISAAQFTAGTGGLAFNPNLLAKVRGTDPALMGSEDIRQIMRCPDLLSIYQKLQEEDDRRQRRLERNRASAKMRREKKRTMVEVYEAKVNKLEHSLNLIRGHSFGVGKENDLVNALDYCGGEHLRHVMMSKEAKQERLTRMLSQHCRFSDSIRKASWEIQVLTDHKSKLFESLKTEVGLSEEQIGFLRSMSTNIADEGFHLEIINKCFSALRAHEWLFFSGMETLFSNTKTALTVQQLQKLLRFTTENQKTISDLKISSSLSSEANSSQESQILFKLSNE</sequence>
<dbReference type="InterPro" id="IPR046347">
    <property type="entry name" value="bZIP_sf"/>
</dbReference>
<evidence type="ECO:0000256" key="1">
    <source>
        <dbReference type="SAM" id="MobiDB-lite"/>
    </source>
</evidence>
<evidence type="ECO:0000259" key="2">
    <source>
        <dbReference type="PROSITE" id="PS50217"/>
    </source>
</evidence>
<dbReference type="Gene3D" id="1.20.5.170">
    <property type="match status" value="1"/>
</dbReference>
<evidence type="ECO:0000313" key="4">
    <source>
        <dbReference type="EMBL" id="CCA23384.1"/>
    </source>
</evidence>
<dbReference type="InterPro" id="IPR004827">
    <property type="entry name" value="bZIP"/>
</dbReference>
<accession>F0WLG2</accession>
<feature type="domain" description="BZIP" evidence="2">
    <location>
        <begin position="135"/>
        <end position="171"/>
    </location>
</feature>
<dbReference type="EMBL" id="FR824189">
    <property type="protein sequence ID" value="CCA22125.1"/>
    <property type="molecule type" value="Genomic_DNA"/>
</dbReference>
<organism evidence="3">
    <name type="scientific">Albugo laibachii Nc14</name>
    <dbReference type="NCBI Taxonomy" id="890382"/>
    <lineage>
        <taxon>Eukaryota</taxon>
        <taxon>Sar</taxon>
        <taxon>Stramenopiles</taxon>
        <taxon>Oomycota</taxon>
        <taxon>Peronosporomycetes</taxon>
        <taxon>Albuginales</taxon>
        <taxon>Albuginaceae</taxon>
        <taxon>Albugo</taxon>
    </lineage>
</organism>
<dbReference type="EMBL" id="FR824237">
    <property type="protein sequence ID" value="CCA23384.1"/>
    <property type="molecule type" value="Genomic_DNA"/>
</dbReference>
<dbReference type="PROSITE" id="PS50217">
    <property type="entry name" value="BZIP"/>
    <property type="match status" value="1"/>
</dbReference>